<dbReference type="AlphaFoldDB" id="A0A512NLK9"/>
<comment type="caution">
    <text evidence="1">The sequence shown here is derived from an EMBL/GenBank/DDBJ whole genome shotgun (WGS) entry which is preliminary data.</text>
</comment>
<protein>
    <recommendedName>
        <fullName evidence="3">RNA polymerase alpha subunit C-terminal domain-containing protein</fullName>
    </recommendedName>
</protein>
<evidence type="ECO:0000313" key="1">
    <source>
        <dbReference type="EMBL" id="GEP59827.1"/>
    </source>
</evidence>
<name>A0A512NLK9_9HYPH</name>
<proteinExistence type="predicted"/>
<dbReference type="SUPFAM" id="SSF47789">
    <property type="entry name" value="C-terminal domain of RNA polymerase alpha subunit"/>
    <property type="match status" value="1"/>
</dbReference>
<organism evidence="1 2">
    <name type="scientific">Reyranella soli</name>
    <dbReference type="NCBI Taxonomy" id="1230389"/>
    <lineage>
        <taxon>Bacteria</taxon>
        <taxon>Pseudomonadati</taxon>
        <taxon>Pseudomonadota</taxon>
        <taxon>Alphaproteobacteria</taxon>
        <taxon>Hyphomicrobiales</taxon>
        <taxon>Reyranellaceae</taxon>
        <taxon>Reyranella</taxon>
    </lineage>
</organism>
<accession>A0A512NLK9</accession>
<reference evidence="1 2" key="1">
    <citation type="submission" date="2019-07" db="EMBL/GenBank/DDBJ databases">
        <title>Whole genome shotgun sequence of Reyranella soli NBRC 108950.</title>
        <authorList>
            <person name="Hosoyama A."/>
            <person name="Uohara A."/>
            <person name="Ohji S."/>
            <person name="Ichikawa N."/>
        </authorList>
    </citation>
    <scope>NUCLEOTIDE SEQUENCE [LARGE SCALE GENOMIC DNA]</scope>
    <source>
        <strain evidence="1 2">NBRC 108950</strain>
    </source>
</reference>
<sequence>MTNRLGGLAPVGHCHLGYFYEHGLGGELSDIRRKPSSFEEYWLASKAWERMGLQLGAARALANAGFLKVDDLYSARALELARIPRVGRKSLAILCGFMSRAQEQQLRPLREGVGQSCPMVAPRTVSLNEDSGERHPPSLRIVVSNS</sequence>
<evidence type="ECO:0008006" key="3">
    <source>
        <dbReference type="Google" id="ProtNLM"/>
    </source>
</evidence>
<gene>
    <name evidence="1" type="ORF">RSO01_69930</name>
</gene>
<keyword evidence="2" id="KW-1185">Reference proteome</keyword>
<dbReference type="EMBL" id="BKAJ01000141">
    <property type="protein sequence ID" value="GEP59827.1"/>
    <property type="molecule type" value="Genomic_DNA"/>
</dbReference>
<dbReference type="Proteomes" id="UP000321058">
    <property type="component" value="Unassembled WGS sequence"/>
</dbReference>
<evidence type="ECO:0000313" key="2">
    <source>
        <dbReference type="Proteomes" id="UP000321058"/>
    </source>
</evidence>